<comment type="caution">
    <text evidence="8">The sequence shown here is derived from an EMBL/GenBank/DDBJ whole genome shotgun (WGS) entry which is preliminary data.</text>
</comment>
<accession>A0A1F5DMG1</accession>
<evidence type="ECO:0000256" key="4">
    <source>
        <dbReference type="ARBA" id="ARBA00023125"/>
    </source>
</evidence>
<evidence type="ECO:0000256" key="1">
    <source>
        <dbReference type="ARBA" id="ARBA00022553"/>
    </source>
</evidence>
<dbReference type="PROSITE" id="PS50110">
    <property type="entry name" value="RESPONSE_REGULATORY"/>
    <property type="match status" value="1"/>
</dbReference>
<keyword evidence="4" id="KW-0238">DNA-binding</keyword>
<sequence length="121" mass="13497">MAKILIVEDDPLINKMYSEKLARDGYEVTVAQNGKIGLDKIKANPPDLIILDIMMPVLSGIEVIQEMKKDVNLEKIPIIVLSNLTEGPDIEKAKKMGITEYLIKSDLDPEDVSNTIKKYLG</sequence>
<dbReference type="EMBL" id="MEZT01000022">
    <property type="protein sequence ID" value="OGD56338.1"/>
    <property type="molecule type" value="Genomic_DNA"/>
</dbReference>
<evidence type="ECO:0000313" key="8">
    <source>
        <dbReference type="EMBL" id="OGD56338.1"/>
    </source>
</evidence>
<organism evidence="8 9">
    <name type="scientific">Candidatus Berkelbacteria bacterium RBG_13_40_8</name>
    <dbReference type="NCBI Taxonomy" id="1797467"/>
    <lineage>
        <taxon>Bacteria</taxon>
        <taxon>Candidatus Berkelbacteria</taxon>
    </lineage>
</organism>
<evidence type="ECO:0000256" key="5">
    <source>
        <dbReference type="ARBA" id="ARBA00023163"/>
    </source>
</evidence>
<dbReference type="FunFam" id="3.40.50.2300:FF:000001">
    <property type="entry name" value="DNA-binding response regulator PhoB"/>
    <property type="match status" value="1"/>
</dbReference>
<dbReference type="Gene3D" id="3.40.50.2300">
    <property type="match status" value="1"/>
</dbReference>
<dbReference type="GO" id="GO:0000160">
    <property type="term" value="P:phosphorelay signal transduction system"/>
    <property type="evidence" value="ECO:0007669"/>
    <property type="project" value="UniProtKB-KW"/>
</dbReference>
<dbReference type="CDD" id="cd17574">
    <property type="entry name" value="REC_OmpR"/>
    <property type="match status" value="1"/>
</dbReference>
<dbReference type="InterPro" id="IPR050595">
    <property type="entry name" value="Bact_response_regulator"/>
</dbReference>
<keyword evidence="3" id="KW-0805">Transcription regulation</keyword>
<dbReference type="GO" id="GO:0003677">
    <property type="term" value="F:DNA binding"/>
    <property type="evidence" value="ECO:0007669"/>
    <property type="project" value="UniProtKB-KW"/>
</dbReference>
<dbReference type="Pfam" id="PF00072">
    <property type="entry name" value="Response_reg"/>
    <property type="match status" value="1"/>
</dbReference>
<evidence type="ECO:0000259" key="7">
    <source>
        <dbReference type="PROSITE" id="PS50110"/>
    </source>
</evidence>
<name>A0A1F5DMG1_9BACT</name>
<keyword evidence="1 6" id="KW-0597">Phosphoprotein</keyword>
<evidence type="ECO:0000256" key="2">
    <source>
        <dbReference type="ARBA" id="ARBA00023012"/>
    </source>
</evidence>
<dbReference type="Proteomes" id="UP000178764">
    <property type="component" value="Unassembled WGS sequence"/>
</dbReference>
<dbReference type="InterPro" id="IPR011006">
    <property type="entry name" value="CheY-like_superfamily"/>
</dbReference>
<dbReference type="InterPro" id="IPR001789">
    <property type="entry name" value="Sig_transdc_resp-reg_receiver"/>
</dbReference>
<dbReference type="PANTHER" id="PTHR44591">
    <property type="entry name" value="STRESS RESPONSE REGULATOR PROTEIN 1"/>
    <property type="match status" value="1"/>
</dbReference>
<protein>
    <recommendedName>
        <fullName evidence="7">Response regulatory domain-containing protein</fullName>
    </recommendedName>
</protein>
<keyword evidence="5" id="KW-0804">Transcription</keyword>
<evidence type="ECO:0000313" key="9">
    <source>
        <dbReference type="Proteomes" id="UP000178764"/>
    </source>
</evidence>
<feature type="modified residue" description="4-aspartylphosphate" evidence="6">
    <location>
        <position position="52"/>
    </location>
</feature>
<dbReference type="SMART" id="SM00448">
    <property type="entry name" value="REC"/>
    <property type="match status" value="1"/>
</dbReference>
<dbReference type="AlphaFoldDB" id="A0A1F5DMG1"/>
<evidence type="ECO:0000256" key="3">
    <source>
        <dbReference type="ARBA" id="ARBA00023015"/>
    </source>
</evidence>
<proteinExistence type="predicted"/>
<dbReference type="PANTHER" id="PTHR44591:SF3">
    <property type="entry name" value="RESPONSE REGULATORY DOMAIN-CONTAINING PROTEIN"/>
    <property type="match status" value="1"/>
</dbReference>
<keyword evidence="2" id="KW-0902">Two-component regulatory system</keyword>
<dbReference type="SUPFAM" id="SSF52172">
    <property type="entry name" value="CheY-like"/>
    <property type="match status" value="1"/>
</dbReference>
<evidence type="ECO:0000256" key="6">
    <source>
        <dbReference type="PROSITE-ProRule" id="PRU00169"/>
    </source>
</evidence>
<gene>
    <name evidence="8" type="ORF">A2V71_01295</name>
</gene>
<reference evidence="8 9" key="1">
    <citation type="journal article" date="2016" name="Nat. Commun.">
        <title>Thousands of microbial genomes shed light on interconnected biogeochemical processes in an aquifer system.</title>
        <authorList>
            <person name="Anantharaman K."/>
            <person name="Brown C.T."/>
            <person name="Hug L.A."/>
            <person name="Sharon I."/>
            <person name="Castelle C.J."/>
            <person name="Probst A.J."/>
            <person name="Thomas B.C."/>
            <person name="Singh A."/>
            <person name="Wilkins M.J."/>
            <person name="Karaoz U."/>
            <person name="Brodie E.L."/>
            <person name="Williams K.H."/>
            <person name="Hubbard S.S."/>
            <person name="Banfield J.F."/>
        </authorList>
    </citation>
    <scope>NUCLEOTIDE SEQUENCE [LARGE SCALE GENOMIC DNA]</scope>
</reference>
<feature type="domain" description="Response regulatory" evidence="7">
    <location>
        <begin position="3"/>
        <end position="119"/>
    </location>
</feature>